<evidence type="ECO:0000313" key="2">
    <source>
        <dbReference type="EMBL" id="MDG0860103.1"/>
    </source>
</evidence>
<reference evidence="2" key="1">
    <citation type="submission" date="2022-05" db="EMBL/GenBank/DDBJ databases">
        <title>Comparative genomics of Staphylococcus equorum isolates.</title>
        <authorList>
            <person name="Luelf R.H."/>
        </authorList>
    </citation>
    <scope>NUCLEOTIDE SEQUENCE</scope>
    <source>
        <strain evidence="2">TMW 2.2343</strain>
    </source>
</reference>
<name>A0A9X4LBL6_9STAP</name>
<dbReference type="EMBL" id="JAMBPX010000009">
    <property type="protein sequence ID" value="MDG0860103.1"/>
    <property type="molecule type" value="Genomic_DNA"/>
</dbReference>
<gene>
    <name evidence="2" type="primary">larE</name>
    <name evidence="2" type="ORF">M4L21_12255</name>
</gene>
<dbReference type="Proteomes" id="UP001152302">
    <property type="component" value="Unassembled WGS sequence"/>
</dbReference>
<dbReference type="Gene3D" id="3.40.50.620">
    <property type="entry name" value="HUPs"/>
    <property type="match status" value="1"/>
</dbReference>
<sequence>MLTEVLTKEQQLERVLKNMNRVIVAFSGGVDSSFVLKKAIDVLGTDNVKAVIVKSELFRNEEFDQALRLGESLNANVIETEIEELKDPNIVENTPSSWYYSKRLLYSKLEDLRVNYNFDYVLDGMIMDDLDDFRPGLKARTEFGVRSVLQEVELYKPEIRELSKSNDLPVWNKPALCSLASRIPYGEPLNFIKVNKVNEAEKFILSLNINHVRVRYHNNIARIEVDDTDIPVLIQYKNQITLRLKELDFDYVTIDLEGYRTGSMNEVINTQDEI</sequence>
<dbReference type="RefSeq" id="WP_277581924.1">
    <property type="nucleotide sequence ID" value="NZ_JAMBPV010000008.1"/>
</dbReference>
<dbReference type="NCBIfam" id="TIGR00268">
    <property type="entry name" value="ATP-dependent sacrificial sulfur transferase LarE"/>
    <property type="match status" value="1"/>
</dbReference>
<feature type="domain" description="NAD/GMP synthase" evidence="1">
    <location>
        <begin position="18"/>
        <end position="85"/>
    </location>
</feature>
<keyword evidence="2" id="KW-0808">Transferase</keyword>
<evidence type="ECO:0000259" key="1">
    <source>
        <dbReference type="Pfam" id="PF02540"/>
    </source>
</evidence>
<evidence type="ECO:0000313" key="3">
    <source>
        <dbReference type="Proteomes" id="UP001152302"/>
    </source>
</evidence>
<dbReference type="InterPro" id="IPR022310">
    <property type="entry name" value="NAD/GMP_synthase"/>
</dbReference>
<protein>
    <submittedName>
        <fullName evidence="2">ATP-dependent sacrificial sulfur transferase LarE</fullName>
    </submittedName>
</protein>
<organism evidence="2 3">
    <name type="scientific">Staphylococcus equorum</name>
    <dbReference type="NCBI Taxonomy" id="246432"/>
    <lineage>
        <taxon>Bacteria</taxon>
        <taxon>Bacillati</taxon>
        <taxon>Bacillota</taxon>
        <taxon>Bacilli</taxon>
        <taxon>Bacillales</taxon>
        <taxon>Staphylococcaceae</taxon>
        <taxon>Staphylococcus</taxon>
    </lineage>
</organism>
<dbReference type="SUPFAM" id="SSF52402">
    <property type="entry name" value="Adenine nucleotide alpha hydrolases-like"/>
    <property type="match status" value="1"/>
</dbReference>
<proteinExistence type="predicted"/>
<dbReference type="InterPro" id="IPR014729">
    <property type="entry name" value="Rossmann-like_a/b/a_fold"/>
</dbReference>
<dbReference type="Pfam" id="PF02540">
    <property type="entry name" value="NAD_synthase"/>
    <property type="match status" value="1"/>
</dbReference>
<dbReference type="InterPro" id="IPR005232">
    <property type="entry name" value="LarE"/>
</dbReference>
<dbReference type="GO" id="GO:0006163">
    <property type="term" value="P:purine nucleotide metabolic process"/>
    <property type="evidence" value="ECO:0007669"/>
    <property type="project" value="UniProtKB-ARBA"/>
</dbReference>
<dbReference type="AlphaFoldDB" id="A0A9X4LBL6"/>
<dbReference type="PIRSF" id="PIRSF006661">
    <property type="entry name" value="PP-lp_UCP006661"/>
    <property type="match status" value="1"/>
</dbReference>
<dbReference type="CDD" id="cd01990">
    <property type="entry name" value="LarE-like"/>
    <property type="match status" value="1"/>
</dbReference>
<dbReference type="PANTHER" id="PTHR43169">
    <property type="entry name" value="EXSB FAMILY PROTEIN"/>
    <property type="match status" value="1"/>
</dbReference>
<dbReference type="InterPro" id="IPR052188">
    <property type="entry name" value="Ni-pincer_cofactor_biosynth"/>
</dbReference>
<accession>A0A9X4LBL6</accession>
<dbReference type="GO" id="GO:0016783">
    <property type="term" value="F:sulfurtransferase activity"/>
    <property type="evidence" value="ECO:0007669"/>
    <property type="project" value="InterPro"/>
</dbReference>
<dbReference type="PANTHER" id="PTHR43169:SF2">
    <property type="entry name" value="NAD_GMP SYNTHASE DOMAIN-CONTAINING PROTEIN"/>
    <property type="match status" value="1"/>
</dbReference>
<comment type="caution">
    <text evidence="2">The sequence shown here is derived from an EMBL/GenBank/DDBJ whole genome shotgun (WGS) entry which is preliminary data.</text>
</comment>